<sequence>MAGHCKNLSPKFNALSKLNTAMLSAALLVGLSACNQTKQPIDENLTSQAAAAENAWFSPTDAAAVSYLNECKAEYTTASELFETLQNATPAASDMALLAEIDKLDIVIDRVISKASLFRNVHPNAALREAADNCQQKVIELITEINLSKPLYAKIAKIDTSQLSALDKRYVEELIQDYKRSGVDLDEKSRNRIRALQDEIVALGQSFNKNIREDVRSISVSSTSELEGLPQDYIDAHPAGEDGKITLTTSYPDYIPVMQYAKNDALRLAFYKEFRKRGYPANEKVLKDLLIKRAELAKILGYSDYASYVTEDLMIKTPENARNFINKINVLAKKQANEEYQLLLNRLKQIAPNATRVGDWQKTYLEELVKTEQFDVDSQKIREYFNYNAVRDGIFDLTESMFGVTIKPWQTEVWHESVESYEMWEGDHLVGKFFLDMHPREGKYNHAAAFGYQDGVKGVQPPILALVCNFPSGTDLMEHSQVETFLHEFGHLLHGLFGGHQPRMYFSGIKPEHDFVEAPSQMLEEWVWDADTLKTFAKNAAGETIPDDLIAKMNAGRNFGRALFTRHQMFYAAVSLNYYTGDPTDIDLTETMKALQKEYSPYAYVEDTYFHASFGHLYGYSATYYTYMWSLVIASDMFSEFEKAGLRNQEVATRYRDTVLAPGGSKDAAEMVEDFLGRPYSFETFAKGLSSDNAKAH</sequence>
<dbReference type="SUPFAM" id="SSF55486">
    <property type="entry name" value="Metalloproteases ('zincins'), catalytic domain"/>
    <property type="match status" value="1"/>
</dbReference>
<keyword evidence="5 7" id="KW-0862">Zinc</keyword>
<evidence type="ECO:0000256" key="1">
    <source>
        <dbReference type="ARBA" id="ARBA00006040"/>
    </source>
</evidence>
<dbReference type="InterPro" id="IPR001567">
    <property type="entry name" value="Pept_M3A_M3B_dom"/>
</dbReference>
<dbReference type="EMBL" id="CP000282">
    <property type="protein sequence ID" value="ABD81286.1"/>
    <property type="molecule type" value="Genomic_DNA"/>
</dbReference>
<dbReference type="PROSITE" id="PS51257">
    <property type="entry name" value="PROKAR_LIPOPROTEIN"/>
    <property type="match status" value="1"/>
</dbReference>
<dbReference type="AlphaFoldDB" id="Q21J43"/>
<dbReference type="CDD" id="cd06455">
    <property type="entry name" value="M3A_TOP"/>
    <property type="match status" value="1"/>
</dbReference>
<keyword evidence="11" id="KW-1185">Reference proteome</keyword>
<dbReference type="GO" id="GO:0046872">
    <property type="term" value="F:metal ion binding"/>
    <property type="evidence" value="ECO:0007669"/>
    <property type="project" value="UniProtKB-UniRule"/>
</dbReference>
<dbReference type="Gene3D" id="1.10.1370.40">
    <property type="match status" value="1"/>
</dbReference>
<evidence type="ECO:0000313" key="11">
    <source>
        <dbReference type="Proteomes" id="UP000001947"/>
    </source>
</evidence>
<evidence type="ECO:0000259" key="9">
    <source>
        <dbReference type="Pfam" id="PF19310"/>
    </source>
</evidence>
<dbReference type="Gene3D" id="3.40.390.10">
    <property type="entry name" value="Collagenase (Catalytic Domain)"/>
    <property type="match status" value="1"/>
</dbReference>
<name>Q21J43_SACD2</name>
<keyword evidence="2 7" id="KW-0645">Protease</keyword>
<dbReference type="PANTHER" id="PTHR11804:SF84">
    <property type="entry name" value="SACCHAROLYSIN"/>
    <property type="match status" value="1"/>
</dbReference>
<gene>
    <name evidence="10" type="ordered locus">Sde_2026</name>
</gene>
<dbReference type="InterPro" id="IPR045666">
    <property type="entry name" value="OpdA_N"/>
</dbReference>
<dbReference type="HOGENOM" id="CLU_001805_2_1_6"/>
<dbReference type="EC" id="3.4.24.15" evidence="10"/>
<accession>Q21J43</accession>
<comment type="cofactor">
    <cofactor evidence="7">
        <name>Zn(2+)</name>
        <dbReference type="ChEBI" id="CHEBI:29105"/>
    </cofactor>
    <text evidence="7">Binds 1 zinc ion.</text>
</comment>
<evidence type="ECO:0000256" key="3">
    <source>
        <dbReference type="ARBA" id="ARBA00022723"/>
    </source>
</evidence>
<dbReference type="InterPro" id="IPR024079">
    <property type="entry name" value="MetalloPept_cat_dom_sf"/>
</dbReference>
<dbReference type="Proteomes" id="UP000001947">
    <property type="component" value="Chromosome"/>
</dbReference>
<dbReference type="Pfam" id="PF19310">
    <property type="entry name" value="TOP_N"/>
    <property type="match status" value="1"/>
</dbReference>
<dbReference type="OrthoDB" id="9773538at2"/>
<comment type="similarity">
    <text evidence="1 7">Belongs to the peptidase M3 family.</text>
</comment>
<keyword evidence="4 7" id="KW-0378">Hydrolase</keyword>
<dbReference type="InterPro" id="IPR045090">
    <property type="entry name" value="Pept_M3A_M3B"/>
</dbReference>
<evidence type="ECO:0000256" key="2">
    <source>
        <dbReference type="ARBA" id="ARBA00022670"/>
    </source>
</evidence>
<dbReference type="GO" id="GO:0006508">
    <property type="term" value="P:proteolysis"/>
    <property type="evidence" value="ECO:0007669"/>
    <property type="project" value="UniProtKB-KW"/>
</dbReference>
<evidence type="ECO:0000256" key="6">
    <source>
        <dbReference type="ARBA" id="ARBA00023049"/>
    </source>
</evidence>
<evidence type="ECO:0000256" key="5">
    <source>
        <dbReference type="ARBA" id="ARBA00022833"/>
    </source>
</evidence>
<feature type="domain" description="Peptidase M3A/M3B catalytic" evidence="8">
    <location>
        <begin position="257"/>
        <end position="688"/>
    </location>
</feature>
<keyword evidence="6 7" id="KW-0482">Metalloprotease</keyword>
<dbReference type="KEGG" id="sde:Sde_2026"/>
<reference evidence="10 11" key="1">
    <citation type="journal article" date="2008" name="PLoS Genet.">
        <title>Complete genome sequence of the complex carbohydrate-degrading marine bacterium, Saccharophagus degradans strain 2-40 T.</title>
        <authorList>
            <person name="Weiner R.M."/>
            <person name="Taylor L.E.II."/>
            <person name="Henrissat B."/>
            <person name="Hauser L."/>
            <person name="Land M."/>
            <person name="Coutinho P.M."/>
            <person name="Rancurel C."/>
            <person name="Saunders E.H."/>
            <person name="Longmire A.G."/>
            <person name="Zhang H."/>
            <person name="Bayer E.A."/>
            <person name="Gilbert H.J."/>
            <person name="Larimer F."/>
            <person name="Zhulin I.B."/>
            <person name="Ekborg N.A."/>
            <person name="Lamed R."/>
            <person name="Richardson P.M."/>
            <person name="Borovok I."/>
            <person name="Hutcheson S."/>
        </authorList>
    </citation>
    <scope>NUCLEOTIDE SEQUENCE [LARGE SCALE GENOMIC DNA]</scope>
    <source>
        <strain evidence="11">2-40 / ATCC 43961 / DSM 17024</strain>
    </source>
</reference>
<dbReference type="GO" id="GO:0006518">
    <property type="term" value="P:peptide metabolic process"/>
    <property type="evidence" value="ECO:0007669"/>
    <property type="project" value="TreeGrafter"/>
</dbReference>
<feature type="domain" description="Oligopeptidase A N-terminal" evidence="9">
    <location>
        <begin position="112"/>
        <end position="190"/>
    </location>
</feature>
<evidence type="ECO:0000256" key="4">
    <source>
        <dbReference type="ARBA" id="ARBA00022801"/>
    </source>
</evidence>
<dbReference type="RefSeq" id="WP_011468504.1">
    <property type="nucleotide sequence ID" value="NC_007912.1"/>
</dbReference>
<proteinExistence type="inferred from homology"/>
<evidence type="ECO:0000259" key="8">
    <source>
        <dbReference type="Pfam" id="PF01432"/>
    </source>
</evidence>
<organism evidence="10 11">
    <name type="scientific">Saccharophagus degradans (strain 2-40 / ATCC 43961 / DSM 17024)</name>
    <dbReference type="NCBI Taxonomy" id="203122"/>
    <lineage>
        <taxon>Bacteria</taxon>
        <taxon>Pseudomonadati</taxon>
        <taxon>Pseudomonadota</taxon>
        <taxon>Gammaproteobacteria</taxon>
        <taxon>Cellvibrionales</taxon>
        <taxon>Cellvibrionaceae</taxon>
        <taxon>Saccharophagus</taxon>
    </lineage>
</organism>
<dbReference type="GeneID" id="98613698"/>
<evidence type="ECO:0000256" key="7">
    <source>
        <dbReference type="RuleBase" id="RU003435"/>
    </source>
</evidence>
<dbReference type="Pfam" id="PF01432">
    <property type="entry name" value="Peptidase_M3"/>
    <property type="match status" value="1"/>
</dbReference>
<protein>
    <submittedName>
        <fullName evidence="10">Thimet oligopeptidase</fullName>
        <ecNumber evidence="10">3.4.24.15</ecNumber>
    </submittedName>
</protein>
<dbReference type="eggNOG" id="COG0339">
    <property type="taxonomic scope" value="Bacteria"/>
</dbReference>
<keyword evidence="3 7" id="KW-0479">Metal-binding</keyword>
<dbReference type="PANTHER" id="PTHR11804">
    <property type="entry name" value="PROTEASE M3 THIMET OLIGOPEPTIDASE-RELATED"/>
    <property type="match status" value="1"/>
</dbReference>
<evidence type="ECO:0000313" key="10">
    <source>
        <dbReference type="EMBL" id="ABD81286.1"/>
    </source>
</evidence>
<dbReference type="InterPro" id="IPR024077">
    <property type="entry name" value="Neurolysin/TOP_dom2"/>
</dbReference>
<dbReference type="Gene3D" id="1.10.1370.10">
    <property type="entry name" value="Neurolysin, domain 3"/>
    <property type="match status" value="1"/>
</dbReference>
<dbReference type="GO" id="GO:0004222">
    <property type="term" value="F:metalloendopeptidase activity"/>
    <property type="evidence" value="ECO:0007669"/>
    <property type="project" value="InterPro"/>
</dbReference>
<dbReference type="STRING" id="203122.Sde_2026"/>